<dbReference type="PANTHER" id="PTHR19923:SF0">
    <property type="entry name" value="PLEIOTROPIC REGULATOR 1"/>
    <property type="match status" value="1"/>
</dbReference>
<dbReference type="PROSITE" id="PS50082">
    <property type="entry name" value="WD_REPEATS_2"/>
    <property type="match status" value="4"/>
</dbReference>
<evidence type="ECO:0000256" key="1">
    <source>
        <dbReference type="ARBA" id="ARBA00022574"/>
    </source>
</evidence>
<comment type="similarity">
    <text evidence="3">Belongs to the WD repeat PRL1/PRL2 family.</text>
</comment>
<feature type="repeat" description="WD" evidence="4">
    <location>
        <begin position="334"/>
        <end position="375"/>
    </location>
</feature>
<dbReference type="GO" id="GO:0071011">
    <property type="term" value="C:precatalytic spliceosome"/>
    <property type="evidence" value="ECO:0007669"/>
    <property type="project" value="TreeGrafter"/>
</dbReference>
<feature type="region of interest" description="Disordered" evidence="5">
    <location>
        <begin position="503"/>
        <end position="523"/>
    </location>
</feature>
<dbReference type="InterPro" id="IPR036322">
    <property type="entry name" value="WD40_repeat_dom_sf"/>
</dbReference>
<dbReference type="InterPro" id="IPR015943">
    <property type="entry name" value="WD40/YVTN_repeat-like_dom_sf"/>
</dbReference>
<dbReference type="InterPro" id="IPR001680">
    <property type="entry name" value="WD40_rpt"/>
</dbReference>
<dbReference type="AlphaFoldDB" id="A0A9W6C0U4"/>
<proteinExistence type="inferred from homology"/>
<dbReference type="PROSITE" id="PS00678">
    <property type="entry name" value="WD_REPEATS_1"/>
    <property type="match status" value="2"/>
</dbReference>
<keyword evidence="2" id="KW-0677">Repeat</keyword>
<evidence type="ECO:0000256" key="5">
    <source>
        <dbReference type="SAM" id="MobiDB-lite"/>
    </source>
</evidence>
<dbReference type="Gene3D" id="2.130.10.10">
    <property type="entry name" value="YVTN repeat-like/Quinoprotein amine dehydrogenase"/>
    <property type="match status" value="1"/>
</dbReference>
<dbReference type="InterPro" id="IPR019775">
    <property type="entry name" value="WD40_repeat_CS"/>
</dbReference>
<evidence type="ECO:0000313" key="7">
    <source>
        <dbReference type="Proteomes" id="UP001165080"/>
    </source>
</evidence>
<dbReference type="PANTHER" id="PTHR19923">
    <property type="entry name" value="WD40 REPEAT PROTEINPRL1/PRL2-RELATED"/>
    <property type="match status" value="1"/>
</dbReference>
<dbReference type="GO" id="GO:0000974">
    <property type="term" value="C:Prp19 complex"/>
    <property type="evidence" value="ECO:0007669"/>
    <property type="project" value="TreeGrafter"/>
</dbReference>
<dbReference type="EMBL" id="BRXU01000052">
    <property type="protein sequence ID" value="GLC61802.1"/>
    <property type="molecule type" value="Genomic_DNA"/>
</dbReference>
<protein>
    <submittedName>
        <fullName evidence="6">Prolactin-2C3</fullName>
    </submittedName>
</protein>
<dbReference type="SUPFAM" id="SSF50978">
    <property type="entry name" value="WD40 repeat-like"/>
    <property type="match status" value="1"/>
</dbReference>
<dbReference type="GO" id="GO:0000398">
    <property type="term" value="P:mRNA splicing, via spliceosome"/>
    <property type="evidence" value="ECO:0007669"/>
    <property type="project" value="InterPro"/>
</dbReference>
<feature type="repeat" description="WD" evidence="4">
    <location>
        <begin position="292"/>
        <end position="333"/>
    </location>
</feature>
<gene>
    <name evidence="6" type="primary">PLESTBF000927</name>
    <name evidence="6" type="ORF">PLESTB_001804700</name>
</gene>
<evidence type="ECO:0000256" key="4">
    <source>
        <dbReference type="PROSITE-ProRule" id="PRU00221"/>
    </source>
</evidence>
<evidence type="ECO:0000313" key="6">
    <source>
        <dbReference type="EMBL" id="GLC61802.1"/>
    </source>
</evidence>
<name>A0A9W6C0U4_9CHLO</name>
<dbReference type="InterPro" id="IPR045241">
    <property type="entry name" value="Prp46/PLRG1-like"/>
</dbReference>
<sequence>MAATEAPESFAPEIPAETKTVKALTLQSLKRTFDVFVSNYGQPTPLDESSQLLKAAIKFRDEYSAVSHLVAPAAGPKPTAAPPPSAAAGAAAGPSASRAAAGAAAAAGPDASRPESRSSLAKLIDQIPAAPPAAAGKAAATSAQQQLVLYQPPGAVAGGAEAAAAQQRAVAAVLSDKGGNSSAAVSRRLASKWPRPVWHAPWKMYRVISGHLGWVRCVAVDPGNEWFATGSADRTIKIWDLASGQLKLTLTGHIEQVTGVAISSRHPYMFSCGLDKMVKCWDLEQNKVIRSYHGHLSGVYCIAQHPSLDVIMTGGRDSVVRVWDMRTAVQAMVLSGHDQTVCSLLGQAPDPQVISGSHDSTIRLWDLRKGKASCVLTHHKKSIRALALHPHEFAFASASAENIKKWALPEGDFLHNMLSQQRAIINSMAINADGVVATGGDNGSLWWWDWRSGHCFQQDETVVQPGSLESEATLYDMTFDMSGSRLITAEGDKTVKMWREVEDASPGTHPGLPFRPPKDIKRF</sequence>
<dbReference type="PRINTS" id="PR00320">
    <property type="entry name" value="GPROTEINBRPT"/>
</dbReference>
<evidence type="ECO:0000256" key="3">
    <source>
        <dbReference type="ARBA" id="ARBA00025726"/>
    </source>
</evidence>
<feature type="repeat" description="WD" evidence="4">
    <location>
        <begin position="208"/>
        <end position="249"/>
    </location>
</feature>
<keyword evidence="7" id="KW-1185">Reference proteome</keyword>
<comment type="caution">
    <text evidence="6">The sequence shown here is derived from an EMBL/GenBank/DDBJ whole genome shotgun (WGS) entry which is preliminary data.</text>
</comment>
<dbReference type="FunFam" id="2.130.10.10:FF:000012">
    <property type="entry name" value="Putative pleiotropic regulator 1"/>
    <property type="match status" value="1"/>
</dbReference>
<dbReference type="PROSITE" id="PS50294">
    <property type="entry name" value="WD_REPEATS_REGION"/>
    <property type="match status" value="4"/>
</dbReference>
<dbReference type="Proteomes" id="UP001165080">
    <property type="component" value="Unassembled WGS sequence"/>
</dbReference>
<feature type="region of interest" description="Disordered" evidence="5">
    <location>
        <begin position="74"/>
        <end position="93"/>
    </location>
</feature>
<dbReference type="CDD" id="cd00200">
    <property type="entry name" value="WD40"/>
    <property type="match status" value="1"/>
</dbReference>
<organism evidence="6 7">
    <name type="scientific">Pleodorina starrii</name>
    <dbReference type="NCBI Taxonomy" id="330485"/>
    <lineage>
        <taxon>Eukaryota</taxon>
        <taxon>Viridiplantae</taxon>
        <taxon>Chlorophyta</taxon>
        <taxon>core chlorophytes</taxon>
        <taxon>Chlorophyceae</taxon>
        <taxon>CS clade</taxon>
        <taxon>Chlamydomonadales</taxon>
        <taxon>Volvocaceae</taxon>
        <taxon>Pleodorina</taxon>
    </lineage>
</organism>
<accession>A0A9W6C0U4</accession>
<keyword evidence="1 4" id="KW-0853">WD repeat</keyword>
<dbReference type="GO" id="GO:0071013">
    <property type="term" value="C:catalytic step 2 spliceosome"/>
    <property type="evidence" value="ECO:0007669"/>
    <property type="project" value="TreeGrafter"/>
</dbReference>
<dbReference type="Pfam" id="PF00400">
    <property type="entry name" value="WD40"/>
    <property type="match status" value="5"/>
</dbReference>
<evidence type="ECO:0000256" key="2">
    <source>
        <dbReference type="ARBA" id="ARBA00022737"/>
    </source>
</evidence>
<feature type="repeat" description="WD" evidence="4">
    <location>
        <begin position="250"/>
        <end position="291"/>
    </location>
</feature>
<reference evidence="6 7" key="1">
    <citation type="journal article" date="2023" name="Commun. Biol.">
        <title>Reorganization of the ancestral sex-determining regions during the evolution of trioecy in Pleodorina starrii.</title>
        <authorList>
            <person name="Takahashi K."/>
            <person name="Suzuki S."/>
            <person name="Kawai-Toyooka H."/>
            <person name="Yamamoto K."/>
            <person name="Hamaji T."/>
            <person name="Ootsuki R."/>
            <person name="Yamaguchi H."/>
            <person name="Kawachi M."/>
            <person name="Higashiyama T."/>
            <person name="Nozaki H."/>
        </authorList>
    </citation>
    <scope>NUCLEOTIDE SEQUENCE [LARGE SCALE GENOMIC DNA]</scope>
    <source>
        <strain evidence="6 7">NIES-4479</strain>
    </source>
</reference>
<dbReference type="SMART" id="SM00320">
    <property type="entry name" value="WD40"/>
    <property type="match status" value="7"/>
</dbReference>
<dbReference type="InterPro" id="IPR020472">
    <property type="entry name" value="WD40_PAC1"/>
</dbReference>